<dbReference type="STRING" id="380358.XALC_1498"/>
<dbReference type="Pfam" id="PF01052">
    <property type="entry name" value="FliMN_C"/>
    <property type="match status" value="1"/>
</dbReference>
<sequence>MSHVLSAVELRNNVIATQAKRALRDWHSLRKVDGVCMLRPLRDIWAMRALGMDAAISRPSTRMRHACFSVRQGAFATSVYVDVDACIAWRYPDATEWAWEALSNEALHTILHRERWHDFIPGPVGGWGGVRLEEVGPVPGAAGMMLEVVHLGAYFFFQQAHGSLELSVDAPPHHEAAFSRACPVTTTVVMGSTRVPLRLLRSLRLGDVIKITTPTLMLRASHIAFPLSLDQGVLTVADLPFPYQEQVSQTPSVPPVAHSVDDDPAPNESSPIWVGELPVELSFAFEPLALKLAELSALRPGDVVPLESGVRLLIHANGRPVGEAELVEVEGVLAAEVTAIHLKSEA</sequence>
<name>D2UDN4_XANAP</name>
<gene>
    <name evidence="4" type="primary">xsaV</name>
    <name evidence="4" type="ordered locus">XALc_1498</name>
</gene>
<organism evidence="4 5">
    <name type="scientific">Xanthomonas albilineans (strain GPE PC73 / CFBP 7063)</name>
    <dbReference type="NCBI Taxonomy" id="380358"/>
    <lineage>
        <taxon>Bacteria</taxon>
        <taxon>Pseudomonadati</taxon>
        <taxon>Pseudomonadota</taxon>
        <taxon>Gammaproteobacteria</taxon>
        <taxon>Lysobacterales</taxon>
        <taxon>Lysobacteraceae</taxon>
        <taxon>Xanthomonas</taxon>
    </lineage>
</organism>
<evidence type="ECO:0000256" key="1">
    <source>
        <dbReference type="SAM" id="MobiDB-lite"/>
    </source>
</evidence>
<evidence type="ECO:0000259" key="2">
    <source>
        <dbReference type="Pfam" id="PF01052"/>
    </source>
</evidence>
<accession>D2UDN4</accession>
<feature type="region of interest" description="Disordered" evidence="1">
    <location>
        <begin position="247"/>
        <end position="268"/>
    </location>
</feature>
<dbReference type="PATRIC" id="fig|29447.3.peg.1477"/>
<dbReference type="Gene3D" id="2.30.330.10">
    <property type="entry name" value="SpoA-like"/>
    <property type="match status" value="1"/>
</dbReference>
<evidence type="ECO:0000259" key="3">
    <source>
        <dbReference type="Pfam" id="PF26304"/>
    </source>
</evidence>
<evidence type="ECO:0000313" key="4">
    <source>
        <dbReference type="EMBL" id="CBA16003.1"/>
    </source>
</evidence>
<dbReference type="InterPro" id="IPR001543">
    <property type="entry name" value="FliN-like_C"/>
</dbReference>
<dbReference type="Proteomes" id="UP000001890">
    <property type="component" value="Chromosome"/>
</dbReference>
<feature type="domain" description="SpaO FliM/N C-terminal related" evidence="3">
    <location>
        <begin position="183"/>
        <end position="219"/>
    </location>
</feature>
<dbReference type="KEGG" id="xal:XALC_1498"/>
<dbReference type="GeneID" id="57876801"/>
<dbReference type="RefSeq" id="WP_012916006.1">
    <property type="nucleotide sequence ID" value="NC_013722.1"/>
</dbReference>
<evidence type="ECO:0000313" key="5">
    <source>
        <dbReference type="Proteomes" id="UP000001890"/>
    </source>
</evidence>
<dbReference type="InterPro" id="IPR036429">
    <property type="entry name" value="SpoA-like_sf"/>
</dbReference>
<feature type="domain" description="Flagellar motor switch protein FliN-like C-terminal" evidence="2">
    <location>
        <begin position="274"/>
        <end position="340"/>
    </location>
</feature>
<protein>
    <submittedName>
        <fullName evidence="4">Probable xanthomonas secretion apparatus protein</fullName>
    </submittedName>
</protein>
<dbReference type="AlphaFoldDB" id="D2UDN4"/>
<keyword evidence="5" id="KW-1185">Reference proteome</keyword>
<proteinExistence type="predicted"/>
<reference evidence="4 5" key="1">
    <citation type="journal article" date="2009" name="BMC Genomics">
        <title>The complete genome sequence of Xanthomonas albilineans provides new insights into the reductive genome evolution of the xylem-limited Xanthomonadaceae.</title>
        <authorList>
            <person name="Pieretti I."/>
            <person name="Royer M."/>
            <person name="Barbe V."/>
            <person name="Carrere S."/>
            <person name="Koebnik R."/>
            <person name="Cociancich S."/>
            <person name="Couloux A."/>
            <person name="Darrasse A."/>
            <person name="Gouzy J."/>
            <person name="Jacques M.A."/>
            <person name="Lauber E."/>
            <person name="Manceau C."/>
            <person name="Mangenot S."/>
            <person name="Poussier S."/>
            <person name="Segurens B."/>
            <person name="Szurek B."/>
            <person name="Verdier V."/>
            <person name="Arlat M."/>
            <person name="Rott P."/>
        </authorList>
    </citation>
    <scope>NUCLEOTIDE SEQUENCE [LARGE SCALE GENOMIC DNA]</scope>
    <source>
        <strain evidence="5">GPE PC73 / CFBP 7063</strain>
    </source>
</reference>
<dbReference type="EMBL" id="FP565176">
    <property type="protein sequence ID" value="CBA16003.1"/>
    <property type="molecule type" value="Genomic_DNA"/>
</dbReference>
<dbReference type="InterPro" id="IPR058805">
    <property type="entry name" value="SpaO_FliMN_C_rel"/>
</dbReference>
<dbReference type="SUPFAM" id="SSF101801">
    <property type="entry name" value="Surface presentation of antigens (SPOA)"/>
    <property type="match status" value="1"/>
</dbReference>
<dbReference type="Pfam" id="PF26304">
    <property type="entry name" value="FliMN_C_rel"/>
    <property type="match status" value="1"/>
</dbReference>